<evidence type="ECO:0000313" key="2">
    <source>
        <dbReference type="EMBL" id="MBX68996.1"/>
    </source>
</evidence>
<feature type="compositionally biased region" description="Basic and acidic residues" evidence="1">
    <location>
        <begin position="1"/>
        <end position="10"/>
    </location>
</feature>
<proteinExistence type="predicted"/>
<protein>
    <submittedName>
        <fullName evidence="2">Uncharacterized protein</fullName>
    </submittedName>
</protein>
<reference evidence="2" key="1">
    <citation type="submission" date="2018-02" db="EMBL/GenBank/DDBJ databases">
        <title>Rhizophora mucronata_Transcriptome.</title>
        <authorList>
            <person name="Meera S.P."/>
            <person name="Sreeshan A."/>
            <person name="Augustine A."/>
        </authorList>
    </citation>
    <scope>NUCLEOTIDE SEQUENCE</scope>
    <source>
        <tissue evidence="2">Leaf</tissue>
    </source>
</reference>
<evidence type="ECO:0000256" key="1">
    <source>
        <dbReference type="SAM" id="MobiDB-lite"/>
    </source>
</evidence>
<name>A0A2P2QPP0_RHIMU</name>
<dbReference type="EMBL" id="GGEC01088512">
    <property type="protein sequence ID" value="MBX68996.1"/>
    <property type="molecule type" value="Transcribed_RNA"/>
</dbReference>
<accession>A0A2P2QPP0</accession>
<feature type="region of interest" description="Disordered" evidence="1">
    <location>
        <begin position="1"/>
        <end position="22"/>
    </location>
</feature>
<sequence length="39" mass="4497">MKRVKTEEIRNSSLKMGAKRNSSTKYKFPAPIIMESLII</sequence>
<dbReference type="AlphaFoldDB" id="A0A2P2QPP0"/>
<organism evidence="2">
    <name type="scientific">Rhizophora mucronata</name>
    <name type="common">Asiatic mangrove</name>
    <dbReference type="NCBI Taxonomy" id="61149"/>
    <lineage>
        <taxon>Eukaryota</taxon>
        <taxon>Viridiplantae</taxon>
        <taxon>Streptophyta</taxon>
        <taxon>Embryophyta</taxon>
        <taxon>Tracheophyta</taxon>
        <taxon>Spermatophyta</taxon>
        <taxon>Magnoliopsida</taxon>
        <taxon>eudicotyledons</taxon>
        <taxon>Gunneridae</taxon>
        <taxon>Pentapetalae</taxon>
        <taxon>rosids</taxon>
        <taxon>fabids</taxon>
        <taxon>Malpighiales</taxon>
        <taxon>Rhizophoraceae</taxon>
        <taxon>Rhizophora</taxon>
    </lineage>
</organism>